<organism evidence="1 2">
    <name type="scientific">Mycena albidolilacea</name>
    <dbReference type="NCBI Taxonomy" id="1033008"/>
    <lineage>
        <taxon>Eukaryota</taxon>
        <taxon>Fungi</taxon>
        <taxon>Dikarya</taxon>
        <taxon>Basidiomycota</taxon>
        <taxon>Agaricomycotina</taxon>
        <taxon>Agaricomycetes</taxon>
        <taxon>Agaricomycetidae</taxon>
        <taxon>Agaricales</taxon>
        <taxon>Marasmiineae</taxon>
        <taxon>Mycenaceae</taxon>
        <taxon>Mycena</taxon>
    </lineage>
</organism>
<reference evidence="1" key="1">
    <citation type="submission" date="2023-03" db="EMBL/GenBank/DDBJ databases">
        <title>Massive genome expansion in bonnet fungi (Mycena s.s.) driven by repeated elements and novel gene families across ecological guilds.</title>
        <authorList>
            <consortium name="Lawrence Berkeley National Laboratory"/>
            <person name="Harder C.B."/>
            <person name="Miyauchi S."/>
            <person name="Viragh M."/>
            <person name="Kuo A."/>
            <person name="Thoen E."/>
            <person name="Andreopoulos B."/>
            <person name="Lu D."/>
            <person name="Skrede I."/>
            <person name="Drula E."/>
            <person name="Henrissat B."/>
            <person name="Morin E."/>
            <person name="Kohler A."/>
            <person name="Barry K."/>
            <person name="LaButti K."/>
            <person name="Morin E."/>
            <person name="Salamov A."/>
            <person name="Lipzen A."/>
            <person name="Mereny Z."/>
            <person name="Hegedus B."/>
            <person name="Baldrian P."/>
            <person name="Stursova M."/>
            <person name="Weitz H."/>
            <person name="Taylor A."/>
            <person name="Grigoriev I.V."/>
            <person name="Nagy L.G."/>
            <person name="Martin F."/>
            <person name="Kauserud H."/>
        </authorList>
    </citation>
    <scope>NUCLEOTIDE SEQUENCE</scope>
    <source>
        <strain evidence="1">CBHHK002</strain>
    </source>
</reference>
<sequence length="158" mass="17863">MLGNPRPPARPRRVPNRIPITLSDSRAVSAAALIAYIDRMEELCPLLPVSVPEGIPDDSPATIDGKIFRVVNHVYGVESQDPAPTFTRRMDVLFKRDCRNAIGRLHYIRRGPHGMILFVQYLRTIKWNTDGIPFTTAALKLSEVVKEMEVIWCMNNLP</sequence>
<keyword evidence="2" id="KW-1185">Reference proteome</keyword>
<dbReference type="EMBL" id="JARIHO010000062">
    <property type="protein sequence ID" value="KAJ7315397.1"/>
    <property type="molecule type" value="Genomic_DNA"/>
</dbReference>
<proteinExistence type="predicted"/>
<evidence type="ECO:0000313" key="2">
    <source>
        <dbReference type="Proteomes" id="UP001218218"/>
    </source>
</evidence>
<accession>A0AAD6ZCR0</accession>
<protein>
    <submittedName>
        <fullName evidence="1">Uncharacterized protein</fullName>
    </submittedName>
</protein>
<evidence type="ECO:0000313" key="1">
    <source>
        <dbReference type="EMBL" id="KAJ7315397.1"/>
    </source>
</evidence>
<dbReference type="Proteomes" id="UP001218218">
    <property type="component" value="Unassembled WGS sequence"/>
</dbReference>
<gene>
    <name evidence="1" type="ORF">DFH08DRAFT_893822</name>
</gene>
<comment type="caution">
    <text evidence="1">The sequence shown here is derived from an EMBL/GenBank/DDBJ whole genome shotgun (WGS) entry which is preliminary data.</text>
</comment>
<name>A0AAD6ZCR0_9AGAR</name>
<dbReference type="AlphaFoldDB" id="A0AAD6ZCR0"/>